<reference evidence="2" key="1">
    <citation type="journal article" date="2023" name="Hortic. Res.">
        <title>A chromosome-level phased genome enabling allele-level studies in sweet orange: a case study on citrus Huanglongbing tolerance.</title>
        <authorList>
            <person name="Wu B."/>
            <person name="Yu Q."/>
            <person name="Deng Z."/>
            <person name="Duan Y."/>
            <person name="Luo F."/>
            <person name="Gmitter F. Jr."/>
        </authorList>
    </citation>
    <scope>NUCLEOTIDE SEQUENCE [LARGE SCALE GENOMIC DNA]</scope>
    <source>
        <strain evidence="2">cv. Valencia</strain>
    </source>
</reference>
<organism evidence="1 2">
    <name type="scientific">Citrus sinensis</name>
    <name type="common">Sweet orange</name>
    <name type="synonym">Citrus aurantium var. sinensis</name>
    <dbReference type="NCBI Taxonomy" id="2711"/>
    <lineage>
        <taxon>Eukaryota</taxon>
        <taxon>Viridiplantae</taxon>
        <taxon>Streptophyta</taxon>
        <taxon>Embryophyta</taxon>
        <taxon>Tracheophyta</taxon>
        <taxon>Spermatophyta</taxon>
        <taxon>Magnoliopsida</taxon>
        <taxon>eudicotyledons</taxon>
        <taxon>Gunneridae</taxon>
        <taxon>Pentapetalae</taxon>
        <taxon>rosids</taxon>
        <taxon>malvids</taxon>
        <taxon>Sapindales</taxon>
        <taxon>Rutaceae</taxon>
        <taxon>Aurantioideae</taxon>
        <taxon>Citrus</taxon>
    </lineage>
</organism>
<gene>
    <name evidence="1" type="ORF">KPL71_020699</name>
</gene>
<name>A0ACB8JCF4_CITSI</name>
<sequence length="911" mass="102138">MSYDDAYALLLTHEARLEQNQNSQAMFNANHSMMNANYSHMRGMPRRNTYGNGSFGQFGGRSQNLGRGMFFHSYPRGFPAGSSTAGGFGRGHAASFGRNQQLTHPLRSPHVRNTILPGMSSSISTAIEDPYELSGVNSSCQPVHYSPVSSYSSEAFTLPETYVANLEDSSDEGWYLDSGATHHITNNMANMHVREEFKGLDQLTIGNGQGYSPSHKGYKCLHPSGQTYIARHVVFYENLFHYSSDSAFPSNSSNSCSNLPFTSQQVYHLSTLLISPISYDSNYYNHDSARPTSSTSHHSGNSAYNIDPHSSSQTVQPHTEPEPYTSPHDQISPNTIPFISSPEHTQHITTPVNSHSMITRSKAGIFKLKLYNVTLVHKEPESIKEAMENPKWFATMKDEYNALMDNKTWSLVPKSAGQKIVGNKWVFRVKQNSDGSLAKYKARLVAKGFQQIEGVNYFETFSPVVKSATVRVVISLTVMKQWEIRQVDVNNAFLNGELTEEVFMDQPAGFVNNQKPYFVCKLHKSLYGLKQAPRAWYEKLKSYLLQWDFINSRADSSLFIKKTSKFMIMVLIYVDDILITGPDSAALEAFITELSSVFALKDLGNLSYFLGIEVLYDAGCIYLSQRKYIRDLLSKVQLLECKGIDTPMITGIKLQKETSGHLGQYITDPTHYRSIVGGMQYLILTRPEIALAVNKLSQYVSTPTLQHLVACKRVLRYLKSTQDYGLKFGQHGEIKITAFTDADWAGDLDDRKSVGAYCIYLGNNLISWSSKKQSVIARSSAKKTPSVWCDNISATELARNPVIHSRTKHIEIDLHFIRDKVIAGELQIQYIPSAEQIADIMTKPLSYIHFNYLRDKLNVQMCPLSLRGAVKEAHCAELMKNRKVKKPIVSASEVSQSCQLSSAKSSELVMK</sequence>
<comment type="caution">
    <text evidence="1">The sequence shown here is derived from an EMBL/GenBank/DDBJ whole genome shotgun (WGS) entry which is preliminary data.</text>
</comment>
<evidence type="ECO:0000313" key="1">
    <source>
        <dbReference type="EMBL" id="KAH9714566.1"/>
    </source>
</evidence>
<protein>
    <submittedName>
        <fullName evidence="1">Retrovirus-related pol polyprotein from transposon RE2</fullName>
    </submittedName>
</protein>
<proteinExistence type="predicted"/>
<keyword evidence="2" id="KW-1185">Reference proteome</keyword>
<evidence type="ECO:0000313" key="2">
    <source>
        <dbReference type="Proteomes" id="UP000829398"/>
    </source>
</evidence>
<dbReference type="EMBL" id="CM039176">
    <property type="protein sequence ID" value="KAH9714566.1"/>
    <property type="molecule type" value="Genomic_DNA"/>
</dbReference>
<accession>A0ACB8JCF4</accession>
<dbReference type="Proteomes" id="UP000829398">
    <property type="component" value="Chromosome 7"/>
</dbReference>